<gene>
    <name evidence="1" type="ORF">HSBGL_1584</name>
</gene>
<dbReference type="EMBL" id="CP064789">
    <property type="protein sequence ID" value="QSG12001.1"/>
    <property type="molecule type" value="Genomic_DNA"/>
</dbReference>
<sequence length="61" mass="5912">MDATTGEGYCGGSRAVSVAIQASGLPSSVKTVLSSVGECADTDGQFSTASSGVRVSAIAVD</sequence>
<dbReference type="AlphaFoldDB" id="A0A897NI35"/>
<reference evidence="1" key="1">
    <citation type="submission" date="2020-11" db="EMBL/GenBank/DDBJ databases">
        <title>Carbohydrate-dependent, anaerobic sulfur respiration: A novel catabolism in halophilic archaea.</title>
        <authorList>
            <person name="Sorokin D.Y."/>
            <person name="Messina E."/>
            <person name="Smedile F."/>
            <person name="La Cono V."/>
            <person name="Hallsworth J.E."/>
            <person name="Yakimov M.M."/>
        </authorList>
    </citation>
    <scope>NUCLEOTIDE SEQUENCE</scope>
    <source>
        <strain evidence="1">HSR-Bgl</strain>
    </source>
</reference>
<proteinExistence type="predicted"/>
<dbReference type="Proteomes" id="UP000663305">
    <property type="component" value="Chromosome"/>
</dbReference>
<evidence type="ECO:0000313" key="1">
    <source>
        <dbReference type="EMBL" id="QSG12001.1"/>
    </source>
</evidence>
<name>A0A897NI35_9EURY</name>
<organism evidence="1 2">
    <name type="scientific">Halapricum desulfuricans</name>
    <dbReference type="NCBI Taxonomy" id="2841257"/>
    <lineage>
        <taxon>Archaea</taxon>
        <taxon>Methanobacteriati</taxon>
        <taxon>Methanobacteriota</taxon>
        <taxon>Stenosarchaea group</taxon>
        <taxon>Halobacteria</taxon>
        <taxon>Halobacteriales</taxon>
        <taxon>Haloarculaceae</taxon>
        <taxon>Halapricum</taxon>
    </lineage>
</organism>
<accession>A0A897NI35</accession>
<evidence type="ECO:0000313" key="2">
    <source>
        <dbReference type="Proteomes" id="UP000663305"/>
    </source>
</evidence>
<protein>
    <submittedName>
        <fullName evidence="1">Uncharacterized protein</fullName>
    </submittedName>
</protein>